<dbReference type="SUPFAM" id="SSF82549">
    <property type="entry name" value="DAK1/DegV-like"/>
    <property type="match status" value="1"/>
</dbReference>
<organism evidence="2 3">
    <name type="scientific">Erysipelothrix inopinata</name>
    <dbReference type="NCBI Taxonomy" id="225084"/>
    <lineage>
        <taxon>Bacteria</taxon>
        <taxon>Bacillati</taxon>
        <taxon>Bacillota</taxon>
        <taxon>Erysipelotrichia</taxon>
        <taxon>Erysipelotrichales</taxon>
        <taxon>Erysipelotrichaceae</taxon>
        <taxon>Erysipelothrix</taxon>
    </lineage>
</organism>
<keyword evidence="1" id="KW-0446">Lipid-binding</keyword>
<name>A0A7G9S0X7_9FIRM</name>
<gene>
    <name evidence="2" type="ORF">H9L01_03840</name>
</gene>
<dbReference type="Gene3D" id="3.30.1180.10">
    <property type="match status" value="1"/>
</dbReference>
<dbReference type="PANTHER" id="PTHR33434">
    <property type="entry name" value="DEGV DOMAIN-CONTAINING PROTEIN DR_1986-RELATED"/>
    <property type="match status" value="1"/>
</dbReference>
<evidence type="ECO:0000313" key="3">
    <source>
        <dbReference type="Proteomes" id="UP000515928"/>
    </source>
</evidence>
<dbReference type="Pfam" id="PF02645">
    <property type="entry name" value="DegV"/>
    <property type="match status" value="1"/>
</dbReference>
<dbReference type="Gene3D" id="3.40.50.10170">
    <property type="match status" value="1"/>
</dbReference>
<evidence type="ECO:0000313" key="2">
    <source>
        <dbReference type="EMBL" id="QNN61502.1"/>
    </source>
</evidence>
<protein>
    <submittedName>
        <fullName evidence="2">DegV family protein</fullName>
    </submittedName>
</protein>
<dbReference type="PROSITE" id="PS51482">
    <property type="entry name" value="DEGV"/>
    <property type="match status" value="1"/>
</dbReference>
<dbReference type="AlphaFoldDB" id="A0A7G9S0X7"/>
<dbReference type="PANTHER" id="PTHR33434:SF2">
    <property type="entry name" value="FATTY ACID-BINDING PROTEIN TM_1468"/>
    <property type="match status" value="1"/>
</dbReference>
<dbReference type="InterPro" id="IPR043168">
    <property type="entry name" value="DegV_C"/>
</dbReference>
<dbReference type="NCBIfam" id="TIGR00762">
    <property type="entry name" value="DegV"/>
    <property type="match status" value="1"/>
</dbReference>
<dbReference type="Proteomes" id="UP000515928">
    <property type="component" value="Chromosome"/>
</dbReference>
<accession>A0A7G9S0X7</accession>
<keyword evidence="3" id="KW-1185">Reference proteome</keyword>
<dbReference type="InterPro" id="IPR050270">
    <property type="entry name" value="DegV_domain_contain"/>
</dbReference>
<dbReference type="KEGG" id="eio:H9L01_03840"/>
<evidence type="ECO:0000256" key="1">
    <source>
        <dbReference type="ARBA" id="ARBA00023121"/>
    </source>
</evidence>
<proteinExistence type="predicted"/>
<dbReference type="EMBL" id="CP060715">
    <property type="protein sequence ID" value="QNN61502.1"/>
    <property type="molecule type" value="Genomic_DNA"/>
</dbReference>
<dbReference type="GO" id="GO:0008289">
    <property type="term" value="F:lipid binding"/>
    <property type="evidence" value="ECO:0007669"/>
    <property type="project" value="UniProtKB-KW"/>
</dbReference>
<sequence>MMKIAVITDSSAGISKEEALENGILVARMPLTINGKEYMEEEGISREHLIRSMREGATVGTAQPPMGQLIQLFEKTLETYDHIIFLPISSKLSGTYLTACGIARDYENRITVIDSQFVSAPLYLLSLEVKKMAEHGLEPDAIKEIVERDSFMYAPLIPEDIQYLKRGGRIKPAAAAIANLLKIVPVLKVADGEIDLAEKVRTFKKAVKVGVDLAISDRNPEDYTWIVLSGDCDEKIYSHVIKEVEKRTGETVVQRNLYPIVLAHTGPGSISICAFKKIKYE</sequence>
<reference evidence="2 3" key="1">
    <citation type="submission" date="2020-08" db="EMBL/GenBank/DDBJ databases">
        <title>Genome sequence of Erysipelothrix inopinata DSM 15511T.</title>
        <authorList>
            <person name="Hyun D.-W."/>
            <person name="Bae J.-W."/>
        </authorList>
    </citation>
    <scope>NUCLEOTIDE SEQUENCE [LARGE SCALE GENOMIC DNA]</scope>
    <source>
        <strain evidence="2 3">DSM 15511</strain>
    </source>
</reference>
<dbReference type="InterPro" id="IPR003797">
    <property type="entry name" value="DegV"/>
</dbReference>